<dbReference type="GO" id="GO:0008270">
    <property type="term" value="F:zinc ion binding"/>
    <property type="evidence" value="ECO:0007669"/>
    <property type="project" value="UniProtKB-KW"/>
</dbReference>
<evidence type="ECO:0000313" key="7">
    <source>
        <dbReference type="Proteomes" id="UP000515156"/>
    </source>
</evidence>
<feature type="compositionally biased region" description="Basic residues" evidence="5">
    <location>
        <begin position="1"/>
        <end position="12"/>
    </location>
</feature>
<name>A0A6P7Z9R5_9AMPH</name>
<dbReference type="GO" id="GO:0061630">
    <property type="term" value="F:ubiquitin protein ligase activity"/>
    <property type="evidence" value="ECO:0007669"/>
    <property type="project" value="TreeGrafter"/>
</dbReference>
<dbReference type="AlphaFoldDB" id="A0A6P7Z9R5"/>
<dbReference type="InParanoid" id="A0A6P7Z9R5"/>
<dbReference type="PROSITE" id="PS50089">
    <property type="entry name" value="ZF_RING_2"/>
    <property type="match status" value="1"/>
</dbReference>
<evidence type="ECO:0000259" key="6">
    <source>
        <dbReference type="PROSITE" id="PS50089"/>
    </source>
</evidence>
<dbReference type="OrthoDB" id="252722at2759"/>
<evidence type="ECO:0000313" key="8">
    <source>
        <dbReference type="RefSeq" id="XP_030072439.1"/>
    </source>
</evidence>
<feature type="region of interest" description="Disordered" evidence="5">
    <location>
        <begin position="108"/>
        <end position="158"/>
    </location>
</feature>
<evidence type="ECO:0000256" key="1">
    <source>
        <dbReference type="ARBA" id="ARBA00022723"/>
    </source>
</evidence>
<organism evidence="7 8">
    <name type="scientific">Microcaecilia unicolor</name>
    <dbReference type="NCBI Taxonomy" id="1415580"/>
    <lineage>
        <taxon>Eukaryota</taxon>
        <taxon>Metazoa</taxon>
        <taxon>Chordata</taxon>
        <taxon>Craniata</taxon>
        <taxon>Vertebrata</taxon>
        <taxon>Euteleostomi</taxon>
        <taxon>Amphibia</taxon>
        <taxon>Gymnophiona</taxon>
        <taxon>Siphonopidae</taxon>
        <taxon>Microcaecilia</taxon>
    </lineage>
</organism>
<evidence type="ECO:0000256" key="3">
    <source>
        <dbReference type="ARBA" id="ARBA00022833"/>
    </source>
</evidence>
<dbReference type="GO" id="GO:0016567">
    <property type="term" value="P:protein ubiquitination"/>
    <property type="evidence" value="ECO:0007669"/>
    <property type="project" value="TreeGrafter"/>
</dbReference>
<feature type="non-terminal residue" evidence="8">
    <location>
        <position position="1"/>
    </location>
</feature>
<dbReference type="InterPro" id="IPR017907">
    <property type="entry name" value="Znf_RING_CS"/>
</dbReference>
<reference evidence="8" key="1">
    <citation type="submission" date="2025-08" db="UniProtKB">
        <authorList>
            <consortium name="RefSeq"/>
        </authorList>
    </citation>
    <scope>IDENTIFICATION</scope>
</reference>
<dbReference type="Proteomes" id="UP000515156">
    <property type="component" value="Chromosome 10"/>
</dbReference>
<evidence type="ECO:0000256" key="4">
    <source>
        <dbReference type="PROSITE-ProRule" id="PRU00175"/>
    </source>
</evidence>
<keyword evidence="3" id="KW-0862">Zinc</keyword>
<keyword evidence="2 4" id="KW-0863">Zinc-finger</keyword>
<dbReference type="Gene3D" id="3.30.40.10">
    <property type="entry name" value="Zinc/RING finger domain, C3HC4 (zinc finger)"/>
    <property type="match status" value="1"/>
</dbReference>
<dbReference type="InterPro" id="IPR001841">
    <property type="entry name" value="Znf_RING"/>
</dbReference>
<dbReference type="SUPFAM" id="SSF57850">
    <property type="entry name" value="RING/U-box"/>
    <property type="match status" value="1"/>
</dbReference>
<keyword evidence="1" id="KW-0479">Metal-binding</keyword>
<proteinExistence type="predicted"/>
<dbReference type="RefSeq" id="XP_030072439.1">
    <property type="nucleotide sequence ID" value="XM_030216579.1"/>
</dbReference>
<dbReference type="InterPro" id="IPR051435">
    <property type="entry name" value="RING_finger_E3_ubiq-ligases"/>
</dbReference>
<feature type="domain" description="RING-type" evidence="6">
    <location>
        <begin position="53"/>
        <end position="84"/>
    </location>
</feature>
<dbReference type="KEGG" id="muo:115478928"/>
<keyword evidence="7" id="KW-1185">Reference proteome</keyword>
<dbReference type="PANTHER" id="PTHR22791:SF17">
    <property type="entry name" value="RING-TYPE DOMAIN-CONTAINING PROTEIN"/>
    <property type="match status" value="1"/>
</dbReference>
<dbReference type="InterPro" id="IPR013083">
    <property type="entry name" value="Znf_RING/FYVE/PHD"/>
</dbReference>
<protein>
    <submittedName>
        <fullName evidence="8">Uncharacterized protein LOC115478928</fullName>
    </submittedName>
</protein>
<accession>A0A6P7Z9R5</accession>
<evidence type="ECO:0000256" key="5">
    <source>
        <dbReference type="SAM" id="MobiDB-lite"/>
    </source>
</evidence>
<feature type="region of interest" description="Disordered" evidence="5">
    <location>
        <begin position="1"/>
        <end position="25"/>
    </location>
</feature>
<evidence type="ECO:0000256" key="2">
    <source>
        <dbReference type="ARBA" id="ARBA00022771"/>
    </source>
</evidence>
<dbReference type="GeneID" id="115478928"/>
<gene>
    <name evidence="8" type="primary">LOC115478928</name>
</gene>
<dbReference type="PANTHER" id="PTHR22791">
    <property type="entry name" value="RING-TYPE DOMAIN-CONTAINING PROTEIN"/>
    <property type="match status" value="1"/>
</dbReference>
<dbReference type="PROSITE" id="PS00518">
    <property type="entry name" value="ZF_RING_1"/>
    <property type="match status" value="1"/>
</dbReference>
<sequence length="326" mass="36032">SPLPRGRCHGRGKAQQLRIGGRPAGGARAASLRGVRVQDLYNYIRPGPARAQLLECLHTFCEECLSTLHLREDRPWRLCCPLCRHRTPVPGSRVHNLPNNTKVIEAFPRYVRPDDPLPQDRLPPRPPHYPPQAEEEEERRRGSAGGAEEGVGQRSGPPSYESCQSCKRAALTAGCVCVVSFPLLPLGQVVLLFNRPDLRQPLRRRLGVAVARRARLFVGGQHPSAFLRRRHLGHLLAQVQAGERCPGQHVARRPAAGRWVGAVAAGLSCSSSSCHREAARSHLNSREGLQPAPPASFKWIRCIVCQEEDRSVAVRLQLSRGEEVCL</sequence>